<protein>
    <submittedName>
        <fullName evidence="1">Uncharacterized protein</fullName>
    </submittedName>
</protein>
<evidence type="ECO:0000313" key="1">
    <source>
        <dbReference type="EMBL" id="KAL3961091.1"/>
    </source>
</evidence>
<name>A0ACC4E077_PURLI</name>
<dbReference type="EMBL" id="JBGNUJ010000004">
    <property type="protein sequence ID" value="KAL3961091.1"/>
    <property type="molecule type" value="Genomic_DNA"/>
</dbReference>
<sequence length="349" mass="38219">MTATLFEVAVLHLAWRMLGDGDETRRQELRYAYCSAVTDWLLLARRREARIVAADVRRWGLAAARRLDEPGRLEFVPPRRGSEGLEALTASQHSVVQPNPRGERPKTCLRRRASTVLAQWSVTSPLEGSSLPPQRIGCAANPCSAIQFGRATNSMRLQSCSAAMLCQCRRHEMNTNPALAARSAWGLGPCTPEQVAGTPLERALEHQTQGQACSSCRYGLQQEAGGAAQAGSWQLTIDAAIPSPTPSIPPLHGATPNQQPTSPIDLINQHRCEPRIPRSRQCHDPCAVPAFRLASSRPWSDPKSTDDDGAPLRWETNRRRFDAKNDAIRPFNTNTAPPSQFSGGQLPAT</sequence>
<comment type="caution">
    <text evidence="1">The sequence shown here is derived from an EMBL/GenBank/DDBJ whole genome shotgun (WGS) entry which is preliminary data.</text>
</comment>
<accession>A0ACC4E077</accession>
<evidence type="ECO:0000313" key="2">
    <source>
        <dbReference type="Proteomes" id="UP001638806"/>
    </source>
</evidence>
<dbReference type="Proteomes" id="UP001638806">
    <property type="component" value="Unassembled WGS sequence"/>
</dbReference>
<reference evidence="1" key="1">
    <citation type="submission" date="2024-12" db="EMBL/GenBank/DDBJ databases">
        <title>Comparative genomics and development of molecular markers within Purpureocillium lilacinum and among Purpureocillium species.</title>
        <authorList>
            <person name="Yeh Z.-Y."/>
            <person name="Ni N.-T."/>
            <person name="Lo P.-H."/>
            <person name="Mushyakhwo K."/>
            <person name="Lin C.-F."/>
            <person name="Nai Y.-S."/>
        </authorList>
    </citation>
    <scope>NUCLEOTIDE SEQUENCE</scope>
    <source>
        <strain evidence="1">NCHU-NPUST-175</strain>
    </source>
</reference>
<organism evidence="1 2">
    <name type="scientific">Purpureocillium lilacinum</name>
    <name type="common">Paecilomyces lilacinus</name>
    <dbReference type="NCBI Taxonomy" id="33203"/>
    <lineage>
        <taxon>Eukaryota</taxon>
        <taxon>Fungi</taxon>
        <taxon>Dikarya</taxon>
        <taxon>Ascomycota</taxon>
        <taxon>Pezizomycotina</taxon>
        <taxon>Sordariomycetes</taxon>
        <taxon>Hypocreomycetidae</taxon>
        <taxon>Hypocreales</taxon>
        <taxon>Ophiocordycipitaceae</taxon>
        <taxon>Purpureocillium</taxon>
    </lineage>
</organism>
<gene>
    <name evidence="1" type="ORF">ACCO45_006208</name>
</gene>
<proteinExistence type="predicted"/>
<keyword evidence="2" id="KW-1185">Reference proteome</keyword>